<dbReference type="InterPro" id="IPR032805">
    <property type="entry name" value="Wax_synthase_dom"/>
</dbReference>
<dbReference type="EMBL" id="BCLY01000017">
    <property type="protein sequence ID" value="GAQ11869.1"/>
    <property type="molecule type" value="Genomic_DNA"/>
</dbReference>
<keyword evidence="2 5" id="KW-0812">Transmembrane</keyword>
<sequence length="587" mass="65308">MDLNSLSAWSIPLTQWLLVQLLTGWTIAFTQPYSKLRPAVTAIVIALAYSFQTQVRQTFAETRARGPLAAMCWVNVLNAIDLLVLSRASFDEQIAWKTKLSQSKSADSSYRRRLVWSVEMAFNYRRVNTPWQIRAVPAFDKHDPGFVPDKWDFLRRCAAKVCGSLLVLHFCTIDAGDACLAGMISEISGSKNVLLPTWEEWTARRALVQMLFTISFGFVTRAAILGTYSLLSMFFVAVGAYEPVDWPPVFGDLGDMYSLTRVWGIAWHQILRKLVTSNADFLLFDVLRLPQGFVARSLRLIMAFATSGLVHFLMDLGFGVSLDQSGALWFFCLQIPGIAFENLVWWTCHGMIKRMGYRWRKAIGYVWPAQPLCASSLRQHHKDRSSLFANNKMRLPAIIPPVLLGVAFVFALIELGLGGHIAAVSTGSRKIPVYDSSSAWGYSYKTIKFSVPGILAFQIFTAVWTMLVSVAAFLLPWFLRVKAAPGTRLHSIITGVLGGVYFVTMVFWLACFADIAAKLDGLGASSDYYNAVIAFAVLSWLLFVALFVIVVLAMLGILECDAPGFASMRKREGAATEGTQMQTVEVP</sequence>
<evidence type="ECO:0000256" key="4">
    <source>
        <dbReference type="ARBA" id="ARBA00023136"/>
    </source>
</evidence>
<dbReference type="AlphaFoldDB" id="A0AAN4TFF0"/>
<organism evidence="8 9">
    <name type="scientific">Aspergillus lentulus</name>
    <dbReference type="NCBI Taxonomy" id="293939"/>
    <lineage>
        <taxon>Eukaryota</taxon>
        <taxon>Fungi</taxon>
        <taxon>Dikarya</taxon>
        <taxon>Ascomycota</taxon>
        <taxon>Pezizomycotina</taxon>
        <taxon>Eurotiomycetes</taxon>
        <taxon>Eurotiomycetidae</taxon>
        <taxon>Eurotiales</taxon>
        <taxon>Aspergillaceae</taxon>
        <taxon>Aspergillus</taxon>
        <taxon>Aspergillus subgen. Fumigati</taxon>
    </lineage>
</organism>
<evidence type="ECO:0008006" key="10">
    <source>
        <dbReference type="Google" id="ProtNLM"/>
    </source>
</evidence>
<name>A0AAN4TFF0_ASPLE</name>
<feature type="transmembrane region" description="Helical" evidence="5">
    <location>
        <begin position="296"/>
        <end position="314"/>
    </location>
</feature>
<evidence type="ECO:0000256" key="2">
    <source>
        <dbReference type="ARBA" id="ARBA00022692"/>
    </source>
</evidence>
<evidence type="ECO:0000313" key="9">
    <source>
        <dbReference type="Proteomes" id="UP000051487"/>
    </source>
</evidence>
<evidence type="ECO:0000256" key="1">
    <source>
        <dbReference type="ARBA" id="ARBA00004141"/>
    </source>
</evidence>
<evidence type="ECO:0000256" key="3">
    <source>
        <dbReference type="ARBA" id="ARBA00022989"/>
    </source>
</evidence>
<dbReference type="Proteomes" id="UP000051487">
    <property type="component" value="Unassembled WGS sequence"/>
</dbReference>
<dbReference type="Pfam" id="PF13813">
    <property type="entry name" value="MBOAT_2"/>
    <property type="match status" value="1"/>
</dbReference>
<dbReference type="Pfam" id="PF01284">
    <property type="entry name" value="MARVEL"/>
    <property type="match status" value="1"/>
</dbReference>
<feature type="transmembrane region" description="Helical" evidence="5">
    <location>
        <begin position="326"/>
        <end position="348"/>
    </location>
</feature>
<feature type="transmembrane region" description="Helical" evidence="5">
    <location>
        <begin position="491"/>
        <end position="516"/>
    </location>
</feature>
<feature type="transmembrane region" description="Helical" evidence="5">
    <location>
        <begin position="402"/>
        <end position="423"/>
    </location>
</feature>
<keyword evidence="3 5" id="KW-1133">Transmembrane helix</keyword>
<protein>
    <recommendedName>
        <fullName evidence="10">Wax synthase domain-containing protein</fullName>
    </recommendedName>
</protein>
<reference evidence="8 9" key="1">
    <citation type="submission" date="2015-11" db="EMBL/GenBank/DDBJ databases">
        <title>Aspergillus lentulus strain IFM 54703T.</title>
        <authorList>
            <person name="Kusuya Y."/>
            <person name="Sakai K."/>
            <person name="Kamei K."/>
            <person name="Takahashi H."/>
            <person name="Yaguchi T."/>
        </authorList>
    </citation>
    <scope>NUCLEOTIDE SEQUENCE [LARGE SCALE GENOMIC DNA]</scope>
    <source>
        <strain evidence="8 9">IFM 54703</strain>
    </source>
</reference>
<proteinExistence type="predicted"/>
<comment type="subcellular location">
    <subcellularLocation>
        <location evidence="1">Membrane</location>
        <topology evidence="1">Multi-pass membrane protein</topology>
    </subcellularLocation>
</comment>
<evidence type="ECO:0000259" key="7">
    <source>
        <dbReference type="Pfam" id="PF13813"/>
    </source>
</evidence>
<evidence type="ECO:0000313" key="8">
    <source>
        <dbReference type="EMBL" id="GAQ11869.1"/>
    </source>
</evidence>
<feature type="transmembrane region" description="Helical" evidence="5">
    <location>
        <begin position="454"/>
        <end position="479"/>
    </location>
</feature>
<gene>
    <name evidence="8" type="ORF">ALT_9190</name>
</gene>
<dbReference type="InterPro" id="IPR008253">
    <property type="entry name" value="Marvel"/>
</dbReference>
<feature type="transmembrane region" description="Helical" evidence="5">
    <location>
        <begin position="211"/>
        <end position="236"/>
    </location>
</feature>
<feature type="transmembrane region" description="Helical" evidence="5">
    <location>
        <begin position="528"/>
        <end position="558"/>
    </location>
</feature>
<evidence type="ECO:0000256" key="5">
    <source>
        <dbReference type="SAM" id="Phobius"/>
    </source>
</evidence>
<keyword evidence="4 5" id="KW-0472">Membrane</keyword>
<feature type="domain" description="MARVEL" evidence="6">
    <location>
        <begin position="400"/>
        <end position="548"/>
    </location>
</feature>
<comment type="caution">
    <text evidence="8">The sequence shown here is derived from an EMBL/GenBank/DDBJ whole genome shotgun (WGS) entry which is preliminary data.</text>
</comment>
<feature type="domain" description="Wax synthase" evidence="7">
    <location>
        <begin position="246"/>
        <end position="333"/>
    </location>
</feature>
<evidence type="ECO:0000259" key="6">
    <source>
        <dbReference type="Pfam" id="PF01284"/>
    </source>
</evidence>
<accession>A0AAN4TFF0</accession>
<dbReference type="GO" id="GO:0016020">
    <property type="term" value="C:membrane"/>
    <property type="evidence" value="ECO:0007669"/>
    <property type="project" value="UniProtKB-SubCell"/>
</dbReference>